<feature type="compositionally biased region" description="Basic and acidic residues" evidence="1">
    <location>
        <begin position="1"/>
        <end position="11"/>
    </location>
</feature>
<gene>
    <name evidence="2" type="primary">ORF30750</name>
</gene>
<dbReference type="EMBL" id="HACG01010790">
    <property type="protein sequence ID" value="CEK57655.1"/>
    <property type="molecule type" value="Transcribed_RNA"/>
</dbReference>
<feature type="compositionally biased region" description="Polar residues" evidence="1">
    <location>
        <begin position="13"/>
        <end position="26"/>
    </location>
</feature>
<feature type="compositionally biased region" description="Polar residues" evidence="1">
    <location>
        <begin position="43"/>
        <end position="56"/>
    </location>
</feature>
<reference evidence="2" key="1">
    <citation type="submission" date="2014-12" db="EMBL/GenBank/DDBJ databases">
        <title>Insight into the proteome of Arion vulgaris.</title>
        <authorList>
            <person name="Aradska J."/>
            <person name="Bulat T."/>
            <person name="Smidak R."/>
            <person name="Sarate P."/>
            <person name="Gangsoo J."/>
            <person name="Sialana F."/>
            <person name="Bilban M."/>
            <person name="Lubec G."/>
        </authorList>
    </citation>
    <scope>NUCLEOTIDE SEQUENCE</scope>
    <source>
        <tissue evidence="2">Skin</tissue>
    </source>
</reference>
<evidence type="ECO:0000256" key="1">
    <source>
        <dbReference type="SAM" id="MobiDB-lite"/>
    </source>
</evidence>
<protein>
    <submittedName>
        <fullName evidence="2">Uncharacterized protein</fullName>
    </submittedName>
</protein>
<feature type="region of interest" description="Disordered" evidence="1">
    <location>
        <begin position="1"/>
        <end position="56"/>
    </location>
</feature>
<organism evidence="2">
    <name type="scientific">Arion vulgaris</name>
    <dbReference type="NCBI Taxonomy" id="1028688"/>
    <lineage>
        <taxon>Eukaryota</taxon>
        <taxon>Metazoa</taxon>
        <taxon>Spiralia</taxon>
        <taxon>Lophotrochozoa</taxon>
        <taxon>Mollusca</taxon>
        <taxon>Gastropoda</taxon>
        <taxon>Heterobranchia</taxon>
        <taxon>Euthyneura</taxon>
        <taxon>Panpulmonata</taxon>
        <taxon>Eupulmonata</taxon>
        <taxon>Stylommatophora</taxon>
        <taxon>Helicina</taxon>
        <taxon>Arionoidea</taxon>
        <taxon>Arionidae</taxon>
        <taxon>Arion</taxon>
    </lineage>
</organism>
<accession>A0A0B6YQ87</accession>
<name>A0A0B6YQ87_9EUPU</name>
<dbReference type="AlphaFoldDB" id="A0A0B6YQ87"/>
<feature type="non-terminal residue" evidence="2">
    <location>
        <position position="1"/>
    </location>
</feature>
<proteinExistence type="predicted"/>
<evidence type="ECO:0000313" key="2">
    <source>
        <dbReference type="EMBL" id="CEK57655.1"/>
    </source>
</evidence>
<sequence length="56" mass="6177">EQEIHEEKEVGLSESNSLEASQSGTEQEIHREKEEETSDETENLATASQNSGTNVT</sequence>